<dbReference type="EMBL" id="JALLPB020000004">
    <property type="protein sequence ID" value="KAL3827440.1"/>
    <property type="molecule type" value="Genomic_DNA"/>
</dbReference>
<dbReference type="InterPro" id="IPR012340">
    <property type="entry name" value="NA-bd_OB-fold"/>
</dbReference>
<dbReference type="SUPFAM" id="SSF50249">
    <property type="entry name" value="Nucleic acid-binding proteins"/>
    <property type="match status" value="1"/>
</dbReference>
<feature type="region of interest" description="Disordered" evidence="4">
    <location>
        <begin position="113"/>
        <end position="190"/>
    </location>
</feature>
<evidence type="ECO:0000256" key="4">
    <source>
        <dbReference type="SAM" id="MobiDB-lite"/>
    </source>
</evidence>
<feature type="domain" description="TRNA-binding" evidence="5">
    <location>
        <begin position="1"/>
        <end position="120"/>
    </location>
</feature>
<keyword evidence="1 3" id="KW-0820">tRNA-binding</keyword>
<dbReference type="Proteomes" id="UP001530377">
    <property type="component" value="Unassembled WGS sequence"/>
</dbReference>
<evidence type="ECO:0000256" key="3">
    <source>
        <dbReference type="PROSITE-ProRule" id="PRU00209"/>
    </source>
</evidence>
<evidence type="ECO:0000313" key="6">
    <source>
        <dbReference type="EMBL" id="KAL3827440.1"/>
    </source>
</evidence>
<evidence type="ECO:0000313" key="7">
    <source>
        <dbReference type="Proteomes" id="UP001530377"/>
    </source>
</evidence>
<gene>
    <name evidence="6" type="ORF">ACHAXA_003174</name>
</gene>
<dbReference type="Gene3D" id="2.40.50.140">
    <property type="entry name" value="Nucleic acid-binding proteins"/>
    <property type="match status" value="1"/>
</dbReference>
<feature type="compositionally biased region" description="Pro residues" evidence="4">
    <location>
        <begin position="117"/>
        <end position="131"/>
    </location>
</feature>
<accession>A0ABD3SSW2</accession>
<evidence type="ECO:0000256" key="1">
    <source>
        <dbReference type="ARBA" id="ARBA00022555"/>
    </source>
</evidence>
<keyword evidence="2 3" id="KW-0694">RNA-binding</keyword>
<keyword evidence="7" id="KW-1185">Reference proteome</keyword>
<organism evidence="6 7">
    <name type="scientific">Cyclostephanos tholiformis</name>
    <dbReference type="NCBI Taxonomy" id="382380"/>
    <lineage>
        <taxon>Eukaryota</taxon>
        <taxon>Sar</taxon>
        <taxon>Stramenopiles</taxon>
        <taxon>Ochrophyta</taxon>
        <taxon>Bacillariophyta</taxon>
        <taxon>Coscinodiscophyceae</taxon>
        <taxon>Thalassiosirophycidae</taxon>
        <taxon>Stephanodiscales</taxon>
        <taxon>Stephanodiscaceae</taxon>
        <taxon>Cyclostephanos</taxon>
    </lineage>
</organism>
<evidence type="ECO:0000256" key="2">
    <source>
        <dbReference type="ARBA" id="ARBA00022884"/>
    </source>
</evidence>
<proteinExistence type="predicted"/>
<dbReference type="PROSITE" id="PS50886">
    <property type="entry name" value="TRBD"/>
    <property type="match status" value="1"/>
</dbReference>
<dbReference type="InterPro" id="IPR002547">
    <property type="entry name" value="tRNA-bd_dom"/>
</dbReference>
<evidence type="ECO:0000259" key="5">
    <source>
        <dbReference type="PROSITE" id="PS50886"/>
    </source>
</evidence>
<dbReference type="AlphaFoldDB" id="A0ABD3SSW2"/>
<name>A0ABD3SSW2_9STRA</name>
<comment type="caution">
    <text evidence="6">The sequence shown here is derived from an EMBL/GenBank/DDBJ whole genome shotgun (WGS) entry which is preliminary data.</text>
</comment>
<reference evidence="6 7" key="1">
    <citation type="submission" date="2024-10" db="EMBL/GenBank/DDBJ databases">
        <title>Updated reference genomes for cyclostephanoid diatoms.</title>
        <authorList>
            <person name="Roberts W.R."/>
            <person name="Alverson A.J."/>
        </authorList>
    </citation>
    <scope>NUCLEOTIDE SEQUENCE [LARGE SCALE GENOMIC DNA]</scope>
    <source>
        <strain evidence="6 7">AJA228-03</strain>
    </source>
</reference>
<feature type="compositionally biased region" description="Basic and acidic residues" evidence="4">
    <location>
        <begin position="156"/>
        <end position="190"/>
    </location>
</feature>
<dbReference type="GO" id="GO:0000049">
    <property type="term" value="F:tRNA binding"/>
    <property type="evidence" value="ECO:0007669"/>
    <property type="project" value="UniProtKB-UniRule"/>
</dbReference>
<protein>
    <recommendedName>
        <fullName evidence="5">tRNA-binding domain-containing protein</fullName>
    </recommendedName>
</protein>
<sequence>MVDTSQYRVGIVLTVEERVVSGQRPLRVCSVNVNSDDGNPITVVTRASNVRVGSRCVIAPVGSRVIDETSGEEITIGRTIVGGCPSEGVFCDSRMLGWGGGSDGIAARVPEIYVPGDAPPTTRPGMPPPPSSSTSTSGGGGGCGGTMTQAQAPGLFERKLTKEERKKLAEEKRSARRAAKEAKEKEEDGG</sequence>